<dbReference type="PANTHER" id="PTHR45708">
    <property type="entry name" value="ENDOCHITINASE"/>
    <property type="match status" value="1"/>
</dbReference>
<feature type="signal peptide" evidence="8">
    <location>
        <begin position="1"/>
        <end position="27"/>
    </location>
</feature>
<keyword evidence="11" id="KW-1185">Reference proteome</keyword>
<comment type="catalytic activity">
    <reaction evidence="1">
        <text>Random endo-hydrolysis of N-acetyl-beta-D-glucosaminide (1-&gt;4)-beta-linkages in chitin and chitodextrins.</text>
        <dbReference type="EC" id="3.2.1.14"/>
    </reaction>
</comment>
<dbReference type="SUPFAM" id="SSF51445">
    <property type="entry name" value="(Trans)glycosidases"/>
    <property type="match status" value="1"/>
</dbReference>
<evidence type="ECO:0000256" key="4">
    <source>
        <dbReference type="ARBA" id="ARBA00023024"/>
    </source>
</evidence>
<sequence length="209" mass="22965">MTTNFEAREILLLVILIILTLLKTSQSGGIAIYWGQSSYEGALTQACATGKYSFVNIAFLNAFGNGRKPEINLNLAGHCNPQSINGCNILSDGISYCQGCGIKNGFLGGKSYSALRPFGNAILDGIDFDIELGSKLYWDELARYLKGYSQPGQAVYLSAAPQCPFPDRFLGNALKLNTGLFDFVWVQFCNDPSCQYRYGGINNLYRFVE</sequence>
<dbReference type="GO" id="GO:0000272">
    <property type="term" value="P:polysaccharide catabolic process"/>
    <property type="evidence" value="ECO:0007669"/>
    <property type="project" value="UniProtKB-KW"/>
</dbReference>
<dbReference type="AlphaFoldDB" id="W9R5V1"/>
<name>W9R5V1_9ROSA</name>
<evidence type="ECO:0000256" key="6">
    <source>
        <dbReference type="ARBA" id="ARBA00023295"/>
    </source>
</evidence>
<protein>
    <recommendedName>
        <fullName evidence="2">chitinase</fullName>
        <ecNumber evidence="2">3.2.1.14</ecNumber>
    </recommendedName>
</protein>
<dbReference type="EC" id="3.2.1.14" evidence="2"/>
<evidence type="ECO:0000256" key="1">
    <source>
        <dbReference type="ARBA" id="ARBA00000822"/>
    </source>
</evidence>
<evidence type="ECO:0000256" key="2">
    <source>
        <dbReference type="ARBA" id="ARBA00012729"/>
    </source>
</evidence>
<evidence type="ECO:0000313" key="11">
    <source>
        <dbReference type="Proteomes" id="UP000030645"/>
    </source>
</evidence>
<dbReference type="PANTHER" id="PTHR45708:SF21">
    <property type="entry name" value="ACIDIC ENDOCHITINASE"/>
    <property type="match status" value="1"/>
</dbReference>
<feature type="domain" description="GH18" evidence="9">
    <location>
        <begin position="28"/>
        <end position="209"/>
    </location>
</feature>
<dbReference type="InterPro" id="IPR017853">
    <property type="entry name" value="GH"/>
</dbReference>
<dbReference type="InterPro" id="IPR001579">
    <property type="entry name" value="Glyco_hydro_18_chit_AS"/>
</dbReference>
<gene>
    <name evidence="10" type="ORF">L484_011484</name>
</gene>
<evidence type="ECO:0000259" key="9">
    <source>
        <dbReference type="PROSITE" id="PS51910"/>
    </source>
</evidence>
<evidence type="ECO:0000256" key="5">
    <source>
        <dbReference type="ARBA" id="ARBA00023277"/>
    </source>
</evidence>
<dbReference type="GO" id="GO:0006032">
    <property type="term" value="P:chitin catabolic process"/>
    <property type="evidence" value="ECO:0007669"/>
    <property type="project" value="UniProtKB-KW"/>
</dbReference>
<keyword evidence="4" id="KW-0146">Chitin degradation</keyword>
<keyword evidence="3" id="KW-0378">Hydrolase</keyword>
<dbReference type="GO" id="GO:0005576">
    <property type="term" value="C:extracellular region"/>
    <property type="evidence" value="ECO:0007669"/>
    <property type="project" value="TreeGrafter"/>
</dbReference>
<keyword evidence="8" id="KW-0732">Signal</keyword>
<keyword evidence="7" id="KW-0624">Polysaccharide degradation</keyword>
<proteinExistence type="predicted"/>
<dbReference type="PROSITE" id="PS51910">
    <property type="entry name" value="GH18_2"/>
    <property type="match status" value="1"/>
</dbReference>
<dbReference type="EMBL" id="KE344625">
    <property type="protein sequence ID" value="EXB72482.1"/>
    <property type="molecule type" value="Genomic_DNA"/>
</dbReference>
<keyword evidence="6" id="KW-0326">Glycosidase</keyword>
<organism evidence="10 11">
    <name type="scientific">Morus notabilis</name>
    <dbReference type="NCBI Taxonomy" id="981085"/>
    <lineage>
        <taxon>Eukaryota</taxon>
        <taxon>Viridiplantae</taxon>
        <taxon>Streptophyta</taxon>
        <taxon>Embryophyta</taxon>
        <taxon>Tracheophyta</taxon>
        <taxon>Spermatophyta</taxon>
        <taxon>Magnoliopsida</taxon>
        <taxon>eudicotyledons</taxon>
        <taxon>Gunneridae</taxon>
        <taxon>Pentapetalae</taxon>
        <taxon>rosids</taxon>
        <taxon>fabids</taxon>
        <taxon>Rosales</taxon>
        <taxon>Moraceae</taxon>
        <taxon>Moreae</taxon>
        <taxon>Morus</taxon>
    </lineage>
</organism>
<dbReference type="PROSITE" id="PS01095">
    <property type="entry name" value="GH18_1"/>
    <property type="match status" value="1"/>
</dbReference>
<dbReference type="InterPro" id="IPR001223">
    <property type="entry name" value="Glyco_hydro18_cat"/>
</dbReference>
<dbReference type="STRING" id="981085.W9R5V1"/>
<dbReference type="Gene3D" id="3.20.20.80">
    <property type="entry name" value="Glycosidases"/>
    <property type="match status" value="2"/>
</dbReference>
<reference evidence="11" key="1">
    <citation type="submission" date="2013-01" db="EMBL/GenBank/DDBJ databases">
        <title>Draft Genome Sequence of a Mulberry Tree, Morus notabilis C.K. Schneid.</title>
        <authorList>
            <person name="He N."/>
            <person name="Zhao S."/>
        </authorList>
    </citation>
    <scope>NUCLEOTIDE SEQUENCE</scope>
</reference>
<dbReference type="Proteomes" id="UP000030645">
    <property type="component" value="Unassembled WGS sequence"/>
</dbReference>
<keyword evidence="5" id="KW-0119">Carbohydrate metabolism</keyword>
<dbReference type="GO" id="GO:0008843">
    <property type="term" value="F:endochitinase activity"/>
    <property type="evidence" value="ECO:0007669"/>
    <property type="project" value="UniProtKB-EC"/>
</dbReference>
<dbReference type="eggNOG" id="KOG4701">
    <property type="taxonomic scope" value="Eukaryota"/>
</dbReference>
<evidence type="ECO:0000256" key="8">
    <source>
        <dbReference type="SAM" id="SignalP"/>
    </source>
</evidence>
<evidence type="ECO:0000256" key="3">
    <source>
        <dbReference type="ARBA" id="ARBA00022801"/>
    </source>
</evidence>
<dbReference type="InterPro" id="IPR050542">
    <property type="entry name" value="Glycosyl_Hydrlase18_Chitinase"/>
</dbReference>
<evidence type="ECO:0000256" key="7">
    <source>
        <dbReference type="ARBA" id="ARBA00023326"/>
    </source>
</evidence>
<accession>W9R5V1</accession>
<feature type="chain" id="PRO_5004928349" description="chitinase" evidence="8">
    <location>
        <begin position="28"/>
        <end position="209"/>
    </location>
</feature>
<evidence type="ECO:0000313" key="10">
    <source>
        <dbReference type="EMBL" id="EXB72482.1"/>
    </source>
</evidence>